<dbReference type="GO" id="GO:0006235">
    <property type="term" value="P:dTTP biosynthetic process"/>
    <property type="evidence" value="ECO:0007669"/>
    <property type="project" value="UniProtKB-UniRule"/>
</dbReference>
<proteinExistence type="inferred from homology"/>
<reference evidence="14 16" key="2">
    <citation type="submission" date="2016-11" db="EMBL/GenBank/DDBJ databases">
        <authorList>
            <person name="Jaros S."/>
            <person name="Januszkiewicz K."/>
            <person name="Wedrychowicz H."/>
        </authorList>
    </citation>
    <scope>NUCLEOTIDE SEQUENCE [LARGE SCALE GENOMIC DNA]</scope>
    <source>
        <strain evidence="14">NVI 5450</strain>
    </source>
</reference>
<gene>
    <name evidence="11" type="primary">tmk</name>
    <name evidence="13" type="ORF">MT2528_1117</name>
    <name evidence="14" type="ORF">NVI5450_1087</name>
</gene>
<dbReference type="SUPFAM" id="SSF52540">
    <property type="entry name" value="P-loop containing nucleoside triphosphate hydrolases"/>
    <property type="match status" value="1"/>
</dbReference>
<dbReference type="Gene3D" id="3.40.50.300">
    <property type="entry name" value="P-loop containing nucleotide triphosphate hydrolases"/>
    <property type="match status" value="1"/>
</dbReference>
<dbReference type="InterPro" id="IPR039430">
    <property type="entry name" value="Thymidylate_kin-like_dom"/>
</dbReference>
<dbReference type="GO" id="GO:0004798">
    <property type="term" value="F:dTMP kinase activity"/>
    <property type="evidence" value="ECO:0007669"/>
    <property type="project" value="UniProtKB-UniRule"/>
</dbReference>
<dbReference type="GO" id="GO:0006227">
    <property type="term" value="P:dUDP biosynthetic process"/>
    <property type="evidence" value="ECO:0007669"/>
    <property type="project" value="TreeGrafter"/>
</dbReference>
<keyword evidence="15" id="KW-1185">Reference proteome</keyword>
<dbReference type="OrthoDB" id="9774907at2"/>
<dbReference type="PANTHER" id="PTHR10344:SF4">
    <property type="entry name" value="UMP-CMP KINASE 2, MITOCHONDRIAL"/>
    <property type="match status" value="1"/>
</dbReference>
<dbReference type="RefSeq" id="WP_075471305.1">
    <property type="nucleotide sequence ID" value="NZ_CAWQZC010000046.1"/>
</dbReference>
<keyword evidence="5 11" id="KW-0545">Nucleotide biosynthesis</keyword>
<dbReference type="Proteomes" id="UP000183794">
    <property type="component" value="Unassembled WGS sequence"/>
</dbReference>
<protein>
    <recommendedName>
        <fullName evidence="3 11">Thymidylate kinase</fullName>
        <ecNumber evidence="2 11">2.7.4.9</ecNumber>
    </recommendedName>
    <alternativeName>
        <fullName evidence="9 11">dTMP kinase</fullName>
    </alternativeName>
</protein>
<feature type="binding site" evidence="11">
    <location>
        <begin position="7"/>
        <end position="14"/>
    </location>
    <ligand>
        <name>ATP</name>
        <dbReference type="ChEBI" id="CHEBI:30616"/>
    </ligand>
</feature>
<evidence type="ECO:0000256" key="9">
    <source>
        <dbReference type="ARBA" id="ARBA00029962"/>
    </source>
</evidence>
<accession>A0A1K9YUZ8</accession>
<evidence type="ECO:0000313" key="16">
    <source>
        <dbReference type="Proteomes" id="UP000183794"/>
    </source>
</evidence>
<dbReference type="EMBL" id="FPLD01000036">
    <property type="protein sequence ID" value="SGY90182.1"/>
    <property type="molecule type" value="Genomic_DNA"/>
</dbReference>
<evidence type="ECO:0000256" key="8">
    <source>
        <dbReference type="ARBA" id="ARBA00022840"/>
    </source>
</evidence>
<dbReference type="GO" id="GO:0004550">
    <property type="term" value="F:nucleoside diphosphate kinase activity"/>
    <property type="evidence" value="ECO:0007669"/>
    <property type="project" value="TreeGrafter"/>
</dbReference>
<evidence type="ECO:0000256" key="7">
    <source>
        <dbReference type="ARBA" id="ARBA00022777"/>
    </source>
</evidence>
<evidence type="ECO:0000256" key="1">
    <source>
        <dbReference type="ARBA" id="ARBA00009776"/>
    </source>
</evidence>
<evidence type="ECO:0000256" key="3">
    <source>
        <dbReference type="ARBA" id="ARBA00017144"/>
    </source>
</evidence>
<dbReference type="GO" id="GO:0005737">
    <property type="term" value="C:cytoplasm"/>
    <property type="evidence" value="ECO:0007669"/>
    <property type="project" value="TreeGrafter"/>
</dbReference>
<dbReference type="HAMAP" id="MF_00165">
    <property type="entry name" value="Thymidylate_kinase"/>
    <property type="match status" value="1"/>
</dbReference>
<dbReference type="PANTHER" id="PTHR10344">
    <property type="entry name" value="THYMIDYLATE KINASE"/>
    <property type="match status" value="1"/>
</dbReference>
<dbReference type="GO" id="GO:0006233">
    <property type="term" value="P:dTDP biosynthetic process"/>
    <property type="evidence" value="ECO:0007669"/>
    <property type="project" value="InterPro"/>
</dbReference>
<evidence type="ECO:0000259" key="12">
    <source>
        <dbReference type="Pfam" id="PF02223"/>
    </source>
</evidence>
<keyword evidence="7 11" id="KW-0418">Kinase</keyword>
<dbReference type="InterPro" id="IPR027417">
    <property type="entry name" value="P-loop_NTPase"/>
</dbReference>
<organism evidence="14 16">
    <name type="scientific">Moritella viscosa</name>
    <dbReference type="NCBI Taxonomy" id="80854"/>
    <lineage>
        <taxon>Bacteria</taxon>
        <taxon>Pseudomonadati</taxon>
        <taxon>Pseudomonadota</taxon>
        <taxon>Gammaproteobacteria</taxon>
        <taxon>Alteromonadales</taxon>
        <taxon>Moritellaceae</taxon>
        <taxon>Moritella</taxon>
    </lineage>
</organism>
<evidence type="ECO:0000256" key="10">
    <source>
        <dbReference type="ARBA" id="ARBA00048743"/>
    </source>
</evidence>
<evidence type="ECO:0000313" key="13">
    <source>
        <dbReference type="EMBL" id="SGY86759.1"/>
    </source>
</evidence>
<feature type="domain" description="Thymidylate kinase-like" evidence="12">
    <location>
        <begin position="5"/>
        <end position="184"/>
    </location>
</feature>
<keyword evidence="6 11" id="KW-0547">Nucleotide-binding</keyword>
<evidence type="ECO:0000256" key="11">
    <source>
        <dbReference type="HAMAP-Rule" id="MF_00165"/>
    </source>
</evidence>
<evidence type="ECO:0000256" key="2">
    <source>
        <dbReference type="ARBA" id="ARBA00012980"/>
    </source>
</evidence>
<comment type="catalytic activity">
    <reaction evidence="10 11">
        <text>dTMP + ATP = dTDP + ADP</text>
        <dbReference type="Rhea" id="RHEA:13517"/>
        <dbReference type="ChEBI" id="CHEBI:30616"/>
        <dbReference type="ChEBI" id="CHEBI:58369"/>
        <dbReference type="ChEBI" id="CHEBI:63528"/>
        <dbReference type="ChEBI" id="CHEBI:456216"/>
        <dbReference type="EC" id="2.7.4.9"/>
    </reaction>
</comment>
<dbReference type="InterPro" id="IPR018094">
    <property type="entry name" value="Thymidylate_kinase"/>
</dbReference>
<name>A0A1K9YUZ8_9GAMM</name>
<evidence type="ECO:0000256" key="6">
    <source>
        <dbReference type="ARBA" id="ARBA00022741"/>
    </source>
</evidence>
<dbReference type="GO" id="GO:0005524">
    <property type="term" value="F:ATP binding"/>
    <property type="evidence" value="ECO:0007669"/>
    <property type="project" value="UniProtKB-UniRule"/>
</dbReference>
<sequence length="194" mass="21946">MFIVIEGLDGVGKSTITKALATAIDAVVLTTPGDKFKGIRDQLEVIYQDNHQARQLFYMSTVVSISEQVLDLISKGKNVIVDRYWLSTQVYHHWKSDNSHFELLDVEKTLLAPDITLYLELPLDQRKKRLAGRTVNTVEDNLTLTETVDTELNNLYAQYSNASITGRWLRVDANATIADIVKTICNKLQEFEQG</sequence>
<evidence type="ECO:0000313" key="15">
    <source>
        <dbReference type="Proteomes" id="UP000182660"/>
    </source>
</evidence>
<comment type="similarity">
    <text evidence="1 11">Belongs to the thymidylate kinase family.</text>
</comment>
<reference evidence="13 15" key="1">
    <citation type="submission" date="2016-11" db="EMBL/GenBank/DDBJ databases">
        <authorList>
            <person name="Klemetsen T."/>
        </authorList>
    </citation>
    <scope>NUCLEOTIDE SEQUENCE [LARGE SCALE GENOMIC DNA]</scope>
    <source>
        <strain evidence="13">MT 2528</strain>
    </source>
</reference>
<evidence type="ECO:0000256" key="4">
    <source>
        <dbReference type="ARBA" id="ARBA00022679"/>
    </source>
</evidence>
<dbReference type="Proteomes" id="UP000182660">
    <property type="component" value="Unassembled WGS sequence"/>
</dbReference>
<comment type="function">
    <text evidence="11">Phosphorylation of dTMP to form dTDP in both de novo and salvage pathways of dTTP synthesis.</text>
</comment>
<dbReference type="EC" id="2.7.4.9" evidence="2 11"/>
<evidence type="ECO:0000313" key="14">
    <source>
        <dbReference type="EMBL" id="SGY90182.1"/>
    </source>
</evidence>
<keyword evidence="8 11" id="KW-0067">ATP-binding</keyword>
<dbReference type="EMBL" id="FPLJ01000031">
    <property type="protein sequence ID" value="SGY86759.1"/>
    <property type="molecule type" value="Genomic_DNA"/>
</dbReference>
<dbReference type="AlphaFoldDB" id="A0A1K9YUZ8"/>
<dbReference type="CDD" id="cd01672">
    <property type="entry name" value="TMPK"/>
    <property type="match status" value="1"/>
</dbReference>
<dbReference type="GeneID" id="61294846"/>
<keyword evidence="4 11" id="KW-0808">Transferase</keyword>
<dbReference type="Pfam" id="PF02223">
    <property type="entry name" value="Thymidylate_kin"/>
    <property type="match status" value="1"/>
</dbReference>
<evidence type="ECO:0000256" key="5">
    <source>
        <dbReference type="ARBA" id="ARBA00022727"/>
    </source>
</evidence>